<keyword evidence="1" id="KW-0732">Signal</keyword>
<feature type="chain" id="PRO_5023881333" description="Trypsin-like serine protease" evidence="1">
    <location>
        <begin position="32"/>
        <end position="373"/>
    </location>
</feature>
<evidence type="ECO:0000313" key="3">
    <source>
        <dbReference type="Proteomes" id="UP000327011"/>
    </source>
</evidence>
<evidence type="ECO:0000256" key="1">
    <source>
        <dbReference type="SAM" id="SignalP"/>
    </source>
</evidence>
<dbReference type="Gene3D" id="2.40.10.10">
    <property type="entry name" value="Trypsin-like serine proteases"/>
    <property type="match status" value="2"/>
</dbReference>
<dbReference type="SUPFAM" id="SSF50494">
    <property type="entry name" value="Trypsin-like serine proteases"/>
    <property type="match status" value="1"/>
</dbReference>
<dbReference type="Proteomes" id="UP000327011">
    <property type="component" value="Unassembled WGS sequence"/>
</dbReference>
<keyword evidence="3" id="KW-1185">Reference proteome</keyword>
<dbReference type="EMBL" id="VYTZ01000022">
    <property type="protein sequence ID" value="KAA9373573.1"/>
    <property type="molecule type" value="Genomic_DNA"/>
</dbReference>
<dbReference type="AlphaFoldDB" id="A0A5J5JV72"/>
<feature type="signal peptide" evidence="1">
    <location>
        <begin position="1"/>
        <end position="31"/>
    </location>
</feature>
<proteinExistence type="predicted"/>
<dbReference type="InterPro" id="IPR043504">
    <property type="entry name" value="Peptidase_S1_PA_chymotrypsin"/>
</dbReference>
<comment type="caution">
    <text evidence="2">The sequence shown here is derived from an EMBL/GenBank/DDBJ whole genome shotgun (WGS) entry which is preliminary data.</text>
</comment>
<name>A0A5J5JV72_9ACTN</name>
<protein>
    <recommendedName>
        <fullName evidence="4">Trypsin-like serine protease</fullName>
    </recommendedName>
</protein>
<reference evidence="2 3" key="1">
    <citation type="submission" date="2019-09" db="EMBL/GenBank/DDBJ databases">
        <title>Screening of Novel Bioactive Compounds from Soil-Associated.</title>
        <authorList>
            <person name="Gong X."/>
        </authorList>
    </citation>
    <scope>NUCLEOTIDE SEQUENCE [LARGE SCALE GENOMIC DNA]</scope>
    <source>
        <strain evidence="2 3">Gxj-6</strain>
    </source>
</reference>
<organism evidence="2 3">
    <name type="scientific">Microbispora cellulosiformans</name>
    <dbReference type="NCBI Taxonomy" id="2614688"/>
    <lineage>
        <taxon>Bacteria</taxon>
        <taxon>Bacillati</taxon>
        <taxon>Actinomycetota</taxon>
        <taxon>Actinomycetes</taxon>
        <taxon>Streptosporangiales</taxon>
        <taxon>Streptosporangiaceae</taxon>
        <taxon>Microbispora</taxon>
    </lineage>
</organism>
<dbReference type="RefSeq" id="WP_150940068.1">
    <property type="nucleotide sequence ID" value="NZ_VYTZ01000022.1"/>
</dbReference>
<evidence type="ECO:0000313" key="2">
    <source>
        <dbReference type="EMBL" id="KAA9373573.1"/>
    </source>
</evidence>
<sequence>MKRILAPLSGAVATSALFAMLGVGVPAPARAYDITVTSPLVPQAEVSSTLAYWLGNGARALAGATPYLLPVTIAATPVPRGDAEPGGDRGVVPAVAGARRVPGASRNVNLPRTAGRVFFVGADHRPHWCAGTSVQADHRNLVATAGHCVYEPGRRPSVAPRTYRNWVFVPGFSGATAPLGVYPGKQAFAHQDFTRYGDLDRDYAFVSVHDGVLPRRVALSGAARYAVFTGPKYRTRTGYTGVLLTRAGRLGDKVGEQGLAYNLPVRGSLAVFGYPVGHAAGTAPAGLHRSYGRPFRVWDLTQKADELVAVHAPFVSAGGSPWLAAYRGGRGLGYLNGLTIGTSGQSIALSPYFDGELFHVYDAARHERVTSPA</sequence>
<evidence type="ECO:0008006" key="4">
    <source>
        <dbReference type="Google" id="ProtNLM"/>
    </source>
</evidence>
<accession>A0A5J5JV72</accession>
<gene>
    <name evidence="2" type="ORF">F5972_34765</name>
</gene>
<dbReference type="InterPro" id="IPR009003">
    <property type="entry name" value="Peptidase_S1_PA"/>
</dbReference>